<proteinExistence type="predicted"/>
<reference evidence="1" key="2">
    <citation type="submission" date="2021-04" db="EMBL/GenBank/DDBJ databases">
        <authorList>
            <person name="Zhang T."/>
            <person name="Zhang Y."/>
            <person name="Lu D."/>
            <person name="Zuo D."/>
            <person name="Du Z."/>
        </authorList>
    </citation>
    <scope>NUCLEOTIDE SEQUENCE</scope>
    <source>
        <strain evidence="1">JR1</strain>
    </source>
</reference>
<dbReference type="Proteomes" id="UP000679220">
    <property type="component" value="Unassembled WGS sequence"/>
</dbReference>
<dbReference type="EMBL" id="JAGTAR010000014">
    <property type="protein sequence ID" value="MBR8535952.1"/>
    <property type="molecule type" value="Genomic_DNA"/>
</dbReference>
<comment type="caution">
    <text evidence="1">The sequence shown here is derived from an EMBL/GenBank/DDBJ whole genome shotgun (WGS) entry which is preliminary data.</text>
</comment>
<evidence type="ECO:0000313" key="2">
    <source>
        <dbReference type="Proteomes" id="UP000679220"/>
    </source>
</evidence>
<name>A0A941F3Y4_9BACT</name>
<gene>
    <name evidence="1" type="ORF">KDU71_10320</name>
</gene>
<reference evidence="1" key="1">
    <citation type="journal article" date="2018" name="Int. J. Syst. Evol. Microbiol.">
        <title>Carboxylicivirga sediminis sp. nov., isolated from coastal sediment.</title>
        <authorList>
            <person name="Wang F.Q."/>
            <person name="Ren L.H."/>
            <person name="Zou R.J."/>
            <person name="Sun Y.Z."/>
            <person name="Liu X.J."/>
            <person name="Jiang F."/>
            <person name="Liu L.J."/>
        </authorList>
    </citation>
    <scope>NUCLEOTIDE SEQUENCE</scope>
    <source>
        <strain evidence="1">JR1</strain>
    </source>
</reference>
<dbReference type="RefSeq" id="WP_212190484.1">
    <property type="nucleotide sequence ID" value="NZ_JAGTAR010000014.1"/>
</dbReference>
<sequence length="71" mass="7971">MKPLTQTAKQAILAIEKFPVRALQNSLSVLIHPRSFGQSLLLSGGVGEYAKLPFSEKHALRVYAKIRFYKN</sequence>
<evidence type="ECO:0000313" key="1">
    <source>
        <dbReference type="EMBL" id="MBR8535952.1"/>
    </source>
</evidence>
<organism evidence="1 2">
    <name type="scientific">Carboxylicivirga sediminis</name>
    <dbReference type="NCBI Taxonomy" id="2006564"/>
    <lineage>
        <taxon>Bacteria</taxon>
        <taxon>Pseudomonadati</taxon>
        <taxon>Bacteroidota</taxon>
        <taxon>Bacteroidia</taxon>
        <taxon>Marinilabiliales</taxon>
        <taxon>Marinilabiliaceae</taxon>
        <taxon>Carboxylicivirga</taxon>
    </lineage>
</organism>
<protein>
    <submittedName>
        <fullName evidence="1">Uncharacterized protein</fullName>
    </submittedName>
</protein>
<dbReference type="AlphaFoldDB" id="A0A941F3Y4"/>
<keyword evidence="2" id="KW-1185">Reference proteome</keyword>
<accession>A0A941F3Y4</accession>